<comment type="caution">
    <text evidence="1">The sequence shown here is derived from an EMBL/GenBank/DDBJ whole genome shotgun (WGS) entry which is preliminary data.</text>
</comment>
<dbReference type="EMBL" id="ANMO01000267">
    <property type="protein sequence ID" value="EMB13358.1"/>
    <property type="molecule type" value="Genomic_DNA"/>
</dbReference>
<dbReference type="Proteomes" id="UP000011529">
    <property type="component" value="Unassembled WGS sequence"/>
</dbReference>
<dbReference type="AlphaFoldDB" id="M2AUZ3"/>
<reference evidence="1" key="2">
    <citation type="journal article" date="2013" name="Mar. Genomics">
        <title>Expression of sulfatases in Rhodopirellula baltica and the diversity of sulfatases in the genus Rhodopirellula.</title>
        <authorList>
            <person name="Wegner C.E."/>
            <person name="Richter-Heitmann T."/>
            <person name="Klindworth A."/>
            <person name="Klockow C."/>
            <person name="Richter M."/>
            <person name="Achstetter T."/>
            <person name="Glockner F.O."/>
            <person name="Harder J."/>
        </authorList>
    </citation>
    <scope>NUCLEOTIDE SEQUENCE [LARGE SCALE GENOMIC DNA]</scope>
    <source>
        <strain evidence="1">6C</strain>
    </source>
</reference>
<reference evidence="1" key="1">
    <citation type="submission" date="2012-11" db="EMBL/GenBank/DDBJ databases">
        <title>Permanent draft genomes of Rhodopirellula europaea strain SH398 and 6C.</title>
        <authorList>
            <person name="Richter M."/>
            <person name="Richter-Heitmann T."/>
            <person name="Frank C."/>
            <person name="Harder J."/>
            <person name="Glockner F.O."/>
        </authorList>
    </citation>
    <scope>NUCLEOTIDE SEQUENCE</scope>
    <source>
        <strain evidence="1">6C</strain>
    </source>
</reference>
<evidence type="ECO:0000313" key="1">
    <source>
        <dbReference type="EMBL" id="EMB13358.1"/>
    </source>
</evidence>
<protein>
    <submittedName>
        <fullName evidence="1">Uncharacterized protein</fullName>
    </submittedName>
</protein>
<sequence length="46" mass="5316">MWPAIATFLHSRDTLASRKHWFSGRISPFAFDIFEKLHASTSNEHA</sequence>
<name>M2AUZ3_9BACT</name>
<gene>
    <name evidence="1" type="ORF">RE6C_05921</name>
</gene>
<keyword evidence="2" id="KW-1185">Reference proteome</keyword>
<accession>M2AUZ3</accession>
<evidence type="ECO:0000313" key="2">
    <source>
        <dbReference type="Proteomes" id="UP000011529"/>
    </source>
</evidence>
<proteinExistence type="predicted"/>
<organism evidence="1 2">
    <name type="scientific">Rhodopirellula europaea 6C</name>
    <dbReference type="NCBI Taxonomy" id="1263867"/>
    <lineage>
        <taxon>Bacteria</taxon>
        <taxon>Pseudomonadati</taxon>
        <taxon>Planctomycetota</taxon>
        <taxon>Planctomycetia</taxon>
        <taxon>Pirellulales</taxon>
        <taxon>Pirellulaceae</taxon>
        <taxon>Rhodopirellula</taxon>
    </lineage>
</organism>